<dbReference type="AlphaFoldDB" id="A0AA39KBQ8"/>
<keyword evidence="2" id="KW-1185">Reference proteome</keyword>
<dbReference type="Proteomes" id="UP001175211">
    <property type="component" value="Unassembled WGS sequence"/>
</dbReference>
<evidence type="ECO:0000313" key="2">
    <source>
        <dbReference type="Proteomes" id="UP001175211"/>
    </source>
</evidence>
<protein>
    <submittedName>
        <fullName evidence="1">Uncharacterized protein</fullName>
    </submittedName>
</protein>
<reference evidence="1" key="1">
    <citation type="submission" date="2023-06" db="EMBL/GenBank/DDBJ databases">
        <authorList>
            <consortium name="Lawrence Berkeley National Laboratory"/>
            <person name="Ahrendt S."/>
            <person name="Sahu N."/>
            <person name="Indic B."/>
            <person name="Wong-Bajracharya J."/>
            <person name="Merenyi Z."/>
            <person name="Ke H.-M."/>
            <person name="Monk M."/>
            <person name="Kocsube S."/>
            <person name="Drula E."/>
            <person name="Lipzen A."/>
            <person name="Balint B."/>
            <person name="Henrissat B."/>
            <person name="Andreopoulos B."/>
            <person name="Martin F.M."/>
            <person name="Harder C.B."/>
            <person name="Rigling D."/>
            <person name="Ford K.L."/>
            <person name="Foster G.D."/>
            <person name="Pangilinan J."/>
            <person name="Papanicolaou A."/>
            <person name="Barry K."/>
            <person name="LaButti K."/>
            <person name="Viragh M."/>
            <person name="Koriabine M."/>
            <person name="Yan M."/>
            <person name="Riley R."/>
            <person name="Champramary S."/>
            <person name="Plett K.L."/>
            <person name="Tsai I.J."/>
            <person name="Slot J."/>
            <person name="Sipos G."/>
            <person name="Plett J."/>
            <person name="Nagy L.G."/>
            <person name="Grigoriev I.V."/>
        </authorList>
    </citation>
    <scope>NUCLEOTIDE SEQUENCE</scope>
    <source>
        <strain evidence="1">CCBAS 213</strain>
    </source>
</reference>
<evidence type="ECO:0000313" key="1">
    <source>
        <dbReference type="EMBL" id="KAK0458226.1"/>
    </source>
</evidence>
<dbReference type="EMBL" id="JAUEPS010000018">
    <property type="protein sequence ID" value="KAK0458226.1"/>
    <property type="molecule type" value="Genomic_DNA"/>
</dbReference>
<dbReference type="RefSeq" id="XP_060330514.1">
    <property type="nucleotide sequence ID" value="XM_060477456.1"/>
</dbReference>
<proteinExistence type="predicted"/>
<accession>A0AA39KBQ8</accession>
<sequence>MTYVYPYPIRVGGYTLTVEQFAELYKRIKPDYTIVPDEDVFTGGTLGLALVNFGYKLREADIDAQSLGVFIDLPICRETLRVMLVSWISCLFRSVHESTHAYSRPSRP</sequence>
<gene>
    <name evidence="1" type="ORF">EV420DRAFT_1643106</name>
</gene>
<organism evidence="1 2">
    <name type="scientific">Armillaria tabescens</name>
    <name type="common">Ringless honey mushroom</name>
    <name type="synonym">Agaricus tabescens</name>
    <dbReference type="NCBI Taxonomy" id="1929756"/>
    <lineage>
        <taxon>Eukaryota</taxon>
        <taxon>Fungi</taxon>
        <taxon>Dikarya</taxon>
        <taxon>Basidiomycota</taxon>
        <taxon>Agaricomycotina</taxon>
        <taxon>Agaricomycetes</taxon>
        <taxon>Agaricomycetidae</taxon>
        <taxon>Agaricales</taxon>
        <taxon>Marasmiineae</taxon>
        <taxon>Physalacriaceae</taxon>
        <taxon>Desarmillaria</taxon>
    </lineage>
</organism>
<dbReference type="GeneID" id="85361004"/>
<name>A0AA39KBQ8_ARMTA</name>
<comment type="caution">
    <text evidence="1">The sequence shown here is derived from an EMBL/GenBank/DDBJ whole genome shotgun (WGS) entry which is preliminary data.</text>
</comment>